<sequence>MRESEFIRQNKEKWQYFERLSKTSGSNPDEFHKLYIEITDDLSYSRSHYPNRMIRVYLNNISQKLYHSLNKNKKTGMNRFLNFWKFDLPQTMWNSRKEVLASFILFWMFFMVGAFCAHYQPDFVQQILGPEYVSMTEENIAAGDPMGVYKDSNELSMFVGISFNNIMVMAKTYLFGIFSLIGTFIILLYNGIMIGSFQYFFIEKGLFWESFSTIWVHGTIEISCIVLAGAAGLVLGKGWMFPGTYSRLQSFLIQAKRSTKIIVGTAPFVFIAAFIESFITRFDDTPIAFRLLFILVCAILMIGYFIVYPWFLNKTSQLKEEKIEVPLTTNHEFKLKNQIKSPGLIITDSFYLVKTNFKKLIIAYSLLVFIISGLTWAILNIDQVLKNDFFSIYNYYYSSTLVARFEELNIIWLLVFVLTTSFIGYYSQKLVYRNLNLKIKPVQVFLHCLIAFSIICVLLTFNFHLIAFAGIIIFPLLIIPVFASASGDYSFFEMIGSGFKVLRYNFTSVLLVGLSWLFFSYVILYLIDFLLGAESFVNYLISMHFEQFESYEIFNSIYLLSIDLFKVAIISTLFFFLQLQVFYSYREITESNGLRDKIHSLIRNEG</sequence>
<feature type="transmembrane region" description="Helical" evidence="1">
    <location>
        <begin position="444"/>
        <end position="461"/>
    </location>
</feature>
<feature type="transmembrane region" description="Helical" evidence="1">
    <location>
        <begin position="99"/>
        <end position="120"/>
    </location>
</feature>
<feature type="transmembrane region" description="Helical" evidence="1">
    <location>
        <begin position="181"/>
        <end position="202"/>
    </location>
</feature>
<evidence type="ECO:0000313" key="3">
    <source>
        <dbReference type="Proteomes" id="UP001209885"/>
    </source>
</evidence>
<dbReference type="Proteomes" id="UP001209885">
    <property type="component" value="Unassembled WGS sequence"/>
</dbReference>
<dbReference type="RefSeq" id="WP_266056459.1">
    <property type="nucleotide sequence ID" value="NZ_JAPFQN010000005.1"/>
</dbReference>
<keyword evidence="3" id="KW-1185">Reference proteome</keyword>
<keyword evidence="1" id="KW-1133">Transmembrane helix</keyword>
<organism evidence="2 3">
    <name type="scientific">Mangrovivirga halotolerans</name>
    <dbReference type="NCBI Taxonomy" id="2993936"/>
    <lineage>
        <taxon>Bacteria</taxon>
        <taxon>Pseudomonadati</taxon>
        <taxon>Bacteroidota</taxon>
        <taxon>Cytophagia</taxon>
        <taxon>Cytophagales</taxon>
        <taxon>Mangrovivirgaceae</taxon>
        <taxon>Mangrovivirga</taxon>
    </lineage>
</organism>
<evidence type="ECO:0000256" key="1">
    <source>
        <dbReference type="SAM" id="Phobius"/>
    </source>
</evidence>
<protein>
    <submittedName>
        <fullName evidence="2">Stage II sporulation protein M</fullName>
    </submittedName>
</protein>
<evidence type="ECO:0000313" key="2">
    <source>
        <dbReference type="EMBL" id="MCX2743991.1"/>
    </source>
</evidence>
<gene>
    <name evidence="2" type="ORF">OO013_08955</name>
</gene>
<feature type="transmembrane region" description="Helical" evidence="1">
    <location>
        <begin position="467"/>
        <end position="492"/>
    </location>
</feature>
<feature type="transmembrane region" description="Helical" evidence="1">
    <location>
        <begin position="155"/>
        <end position="174"/>
    </location>
</feature>
<proteinExistence type="predicted"/>
<feature type="transmembrane region" description="Helical" evidence="1">
    <location>
        <begin position="504"/>
        <end position="527"/>
    </location>
</feature>
<comment type="caution">
    <text evidence="2">The sequence shown here is derived from an EMBL/GenBank/DDBJ whole genome shotgun (WGS) entry which is preliminary data.</text>
</comment>
<feature type="transmembrane region" description="Helical" evidence="1">
    <location>
        <begin position="214"/>
        <end position="240"/>
    </location>
</feature>
<feature type="transmembrane region" description="Helical" evidence="1">
    <location>
        <begin position="291"/>
        <end position="312"/>
    </location>
</feature>
<feature type="transmembrane region" description="Helical" evidence="1">
    <location>
        <begin position="360"/>
        <end position="379"/>
    </location>
</feature>
<keyword evidence="1" id="KW-0472">Membrane</keyword>
<dbReference type="InterPro" id="IPR002798">
    <property type="entry name" value="SpoIIM-like"/>
</dbReference>
<feature type="transmembrane region" description="Helical" evidence="1">
    <location>
        <begin position="557"/>
        <end position="577"/>
    </location>
</feature>
<name>A0ABT3RR74_9BACT</name>
<dbReference type="PANTHER" id="PTHR35337">
    <property type="entry name" value="SLR1478 PROTEIN"/>
    <property type="match status" value="1"/>
</dbReference>
<feature type="transmembrane region" description="Helical" evidence="1">
    <location>
        <begin position="261"/>
        <end position="279"/>
    </location>
</feature>
<dbReference type="Pfam" id="PF01944">
    <property type="entry name" value="SpoIIM"/>
    <property type="match status" value="1"/>
</dbReference>
<dbReference type="EMBL" id="JAPFQN010000005">
    <property type="protein sequence ID" value="MCX2743991.1"/>
    <property type="molecule type" value="Genomic_DNA"/>
</dbReference>
<feature type="transmembrane region" description="Helical" evidence="1">
    <location>
        <begin position="410"/>
        <end position="432"/>
    </location>
</feature>
<accession>A0ABT3RR74</accession>
<dbReference type="PANTHER" id="PTHR35337:SF1">
    <property type="entry name" value="SLR1478 PROTEIN"/>
    <property type="match status" value="1"/>
</dbReference>
<keyword evidence="1" id="KW-0812">Transmembrane</keyword>
<reference evidence="2 3" key="1">
    <citation type="submission" date="2022-11" db="EMBL/GenBank/DDBJ databases">
        <title>The characterization of three novel Bacteroidetes species and genomic analysis of their roles in tidal elemental geochemical cycles.</title>
        <authorList>
            <person name="Ma K."/>
        </authorList>
    </citation>
    <scope>NUCLEOTIDE SEQUENCE [LARGE SCALE GENOMIC DNA]</scope>
    <source>
        <strain evidence="2 3">M17</strain>
    </source>
</reference>